<feature type="non-terminal residue" evidence="1">
    <location>
        <position position="1"/>
    </location>
</feature>
<dbReference type="EMBL" id="AMFJ01034283">
    <property type="protein sequence ID" value="EKD29761.1"/>
    <property type="molecule type" value="Genomic_DNA"/>
</dbReference>
<protein>
    <submittedName>
        <fullName evidence="1">Uncharacterized protein</fullName>
    </submittedName>
</protein>
<reference evidence="1" key="1">
    <citation type="journal article" date="2012" name="Science">
        <title>Fermentation, hydrogen, and sulfur metabolism in multiple uncultivated bacterial phyla.</title>
        <authorList>
            <person name="Wrighton K.C."/>
            <person name="Thomas B.C."/>
            <person name="Sharon I."/>
            <person name="Miller C.S."/>
            <person name="Castelle C.J."/>
            <person name="VerBerkmoes N.C."/>
            <person name="Wilkins M.J."/>
            <person name="Hettich R.L."/>
            <person name="Lipton M.S."/>
            <person name="Williams K.H."/>
            <person name="Long P.E."/>
            <person name="Banfield J.F."/>
        </authorList>
    </citation>
    <scope>NUCLEOTIDE SEQUENCE [LARGE SCALE GENOMIC DNA]</scope>
</reference>
<accession>K1XXT0</accession>
<gene>
    <name evidence="1" type="ORF">ACD_78C00283G0002</name>
</gene>
<name>K1XXT0_9BACT</name>
<evidence type="ECO:0000313" key="1">
    <source>
        <dbReference type="EMBL" id="EKD29761.1"/>
    </source>
</evidence>
<organism evidence="1">
    <name type="scientific">uncultured bacterium</name>
    <name type="common">gcode 4</name>
    <dbReference type="NCBI Taxonomy" id="1234023"/>
    <lineage>
        <taxon>Bacteria</taxon>
        <taxon>environmental samples</taxon>
    </lineage>
</organism>
<proteinExistence type="predicted"/>
<dbReference type="AlphaFoldDB" id="K1XXT0"/>
<comment type="caution">
    <text evidence="1">The sequence shown here is derived from an EMBL/GenBank/DDBJ whole genome shotgun (WGS) entry which is preliminary data.</text>
</comment>
<sequence length="194" mass="23256">RPDAVTMSYGRYADDLVIISNKPIPKGLRTQIDAIVEQYFRIADEKRLYEENKKYYNIWGASLLAERIYTRIWEPNLLLRRTSEWQSMTDFRFKLPKDRENRIAVIVLQASERIGQLNPWSRDDMVEADSLLRHALGHLSYAYDVSRSGWVWGKWPSSDGYFLPQRLCHAWEKLRKVANDYSWQEERYKKTFQW</sequence>